<evidence type="ECO:0000256" key="3">
    <source>
        <dbReference type="ARBA" id="ARBA00023163"/>
    </source>
</evidence>
<evidence type="ECO:0000259" key="4">
    <source>
        <dbReference type="PROSITE" id="PS50932"/>
    </source>
</evidence>
<dbReference type="Pfam" id="PF00356">
    <property type="entry name" value="LacI"/>
    <property type="match status" value="1"/>
</dbReference>
<keyword evidence="1" id="KW-0805">Transcription regulation</keyword>
<dbReference type="SUPFAM" id="SSF47413">
    <property type="entry name" value="lambda repressor-like DNA-binding domains"/>
    <property type="match status" value="1"/>
</dbReference>
<dbReference type="EMBL" id="BAAANY010000020">
    <property type="protein sequence ID" value="GAA1695742.1"/>
    <property type="molecule type" value="Genomic_DNA"/>
</dbReference>
<dbReference type="Gene3D" id="1.10.260.40">
    <property type="entry name" value="lambda repressor-like DNA-binding domains"/>
    <property type="match status" value="1"/>
</dbReference>
<dbReference type="InterPro" id="IPR010982">
    <property type="entry name" value="Lambda_DNA-bd_dom_sf"/>
</dbReference>
<protein>
    <submittedName>
        <fullName evidence="6">LacI family DNA-binding transcriptional regulator</fullName>
    </submittedName>
</protein>
<accession>A0ABN2HZ08</accession>
<evidence type="ECO:0000256" key="1">
    <source>
        <dbReference type="ARBA" id="ARBA00023015"/>
    </source>
</evidence>
<proteinExistence type="predicted"/>
<keyword evidence="3" id="KW-0804">Transcription</keyword>
<gene>
    <name evidence="6" type="ORF">GCM10009765_51190</name>
</gene>
<dbReference type="Gene3D" id="3.40.50.2300">
    <property type="match status" value="2"/>
</dbReference>
<dbReference type="InterPro" id="IPR000843">
    <property type="entry name" value="HTH_LacI"/>
</dbReference>
<dbReference type="PANTHER" id="PTHR30146:SF153">
    <property type="entry name" value="LACTOSE OPERON REPRESSOR"/>
    <property type="match status" value="1"/>
</dbReference>
<evidence type="ECO:0000313" key="6">
    <source>
        <dbReference type="EMBL" id="GAA1695742.1"/>
    </source>
</evidence>
<comment type="caution">
    <text evidence="6">The sequence shown here is derived from an EMBL/GenBank/DDBJ whole genome shotgun (WGS) entry which is preliminary data.</text>
</comment>
<sequence length="355" mass="36424">MTQHPDPPATLADVARRAGVSPATVSRVLNGNYPVALDTAARVQRAVTELSYVVNGNARALAAATSDLVGIIVNDVADPFFGLIASGIQDETGGTDVLAIIGNTAGAPDRELRYLTLLRRQRARAVVLTGGTVDSPDHLRAVATQVSALVSAGTTVVLCGRPPLAGADHGPLAGVSTVDFDNRGGGQALTAHLIALGHRRIGYVAGPANRTTTKLRVLGHQDALKRHGLGGTDCPVVSGDFSRGTGESATAELLRQRPDLTAIVAGNDTIALGVCAYLRSQGRTVPADVSVAGFDDLPFSADAVPALTTVRLPLIEAGRTAGRLALGRQLPPPGGIFPVPAELVVRASTAPVRGI</sequence>
<dbReference type="InterPro" id="IPR001387">
    <property type="entry name" value="Cro/C1-type_HTH"/>
</dbReference>
<name>A0ABN2HZ08_9ACTN</name>
<dbReference type="RefSeq" id="WP_344313024.1">
    <property type="nucleotide sequence ID" value="NZ_BAAANY010000020.1"/>
</dbReference>
<feature type="domain" description="HTH cro/C1-type" evidence="5">
    <location>
        <begin position="10"/>
        <end position="53"/>
    </location>
</feature>
<feature type="domain" description="HTH lacI-type" evidence="4">
    <location>
        <begin position="9"/>
        <end position="63"/>
    </location>
</feature>
<dbReference type="CDD" id="cd01392">
    <property type="entry name" value="HTH_LacI"/>
    <property type="match status" value="1"/>
</dbReference>
<evidence type="ECO:0000256" key="2">
    <source>
        <dbReference type="ARBA" id="ARBA00023125"/>
    </source>
</evidence>
<dbReference type="Pfam" id="PF13377">
    <property type="entry name" value="Peripla_BP_3"/>
    <property type="match status" value="1"/>
</dbReference>
<reference evidence="6 7" key="1">
    <citation type="journal article" date="2019" name="Int. J. Syst. Evol. Microbiol.">
        <title>The Global Catalogue of Microorganisms (GCM) 10K type strain sequencing project: providing services to taxonomists for standard genome sequencing and annotation.</title>
        <authorList>
            <consortium name="The Broad Institute Genomics Platform"/>
            <consortium name="The Broad Institute Genome Sequencing Center for Infectious Disease"/>
            <person name="Wu L."/>
            <person name="Ma J."/>
        </authorList>
    </citation>
    <scope>NUCLEOTIDE SEQUENCE [LARGE SCALE GENOMIC DNA]</scope>
    <source>
        <strain evidence="6 7">JCM 14718</strain>
    </source>
</reference>
<evidence type="ECO:0000313" key="7">
    <source>
        <dbReference type="Proteomes" id="UP001500618"/>
    </source>
</evidence>
<dbReference type="PRINTS" id="PR00036">
    <property type="entry name" value="HTHLACI"/>
</dbReference>
<dbReference type="PANTHER" id="PTHR30146">
    <property type="entry name" value="LACI-RELATED TRANSCRIPTIONAL REPRESSOR"/>
    <property type="match status" value="1"/>
</dbReference>
<evidence type="ECO:0000259" key="5">
    <source>
        <dbReference type="PROSITE" id="PS50943"/>
    </source>
</evidence>
<dbReference type="Proteomes" id="UP001500618">
    <property type="component" value="Unassembled WGS sequence"/>
</dbReference>
<dbReference type="InterPro" id="IPR046335">
    <property type="entry name" value="LacI/GalR-like_sensor"/>
</dbReference>
<dbReference type="CDD" id="cd06267">
    <property type="entry name" value="PBP1_LacI_sugar_binding-like"/>
    <property type="match status" value="1"/>
</dbReference>
<organism evidence="6 7">
    <name type="scientific">Fodinicola feengrottensis</name>
    <dbReference type="NCBI Taxonomy" id="435914"/>
    <lineage>
        <taxon>Bacteria</taxon>
        <taxon>Bacillati</taxon>
        <taxon>Actinomycetota</taxon>
        <taxon>Actinomycetes</taxon>
        <taxon>Mycobacteriales</taxon>
        <taxon>Fodinicola</taxon>
    </lineage>
</organism>
<dbReference type="SMART" id="SM00354">
    <property type="entry name" value="HTH_LACI"/>
    <property type="match status" value="1"/>
</dbReference>
<dbReference type="SUPFAM" id="SSF53822">
    <property type="entry name" value="Periplasmic binding protein-like I"/>
    <property type="match status" value="1"/>
</dbReference>
<keyword evidence="2 6" id="KW-0238">DNA-binding</keyword>
<dbReference type="PROSITE" id="PS00356">
    <property type="entry name" value="HTH_LACI_1"/>
    <property type="match status" value="1"/>
</dbReference>
<dbReference type="PROSITE" id="PS50943">
    <property type="entry name" value="HTH_CROC1"/>
    <property type="match status" value="1"/>
</dbReference>
<dbReference type="InterPro" id="IPR028082">
    <property type="entry name" value="Peripla_BP_I"/>
</dbReference>
<dbReference type="PROSITE" id="PS50932">
    <property type="entry name" value="HTH_LACI_2"/>
    <property type="match status" value="1"/>
</dbReference>
<keyword evidence="7" id="KW-1185">Reference proteome</keyword>
<dbReference type="GO" id="GO:0003677">
    <property type="term" value="F:DNA binding"/>
    <property type="evidence" value="ECO:0007669"/>
    <property type="project" value="UniProtKB-KW"/>
</dbReference>